<dbReference type="Proteomes" id="UP001158576">
    <property type="component" value="Chromosome PAR"/>
</dbReference>
<proteinExistence type="predicted"/>
<sequence length="984" mass="108152">MKLLPSFILGSAVGQILCPVCDIEWDHKGNPIAGDDRCLNLEGDPDILQTCVVGPGLNQKIACQSRFVSTWDKTGAMTFSLRRSCNSYNANLFPNGPEMQGCELIEEDGRIRRTCYHQCMDGDNCNDYPEGQDPIFLMETNKDGEGKPVKLICNTCDTRDGDDEDSCQNNPGVSDDVPECPPYANFACFNANFFPLNLSPGADNELQHFSKGCSPFAFPDEASRCDEFAMIVNGNNGLYETCRSTCTEDRCNSGLVEFTPSCYTCSVTLDHEGNIVNWGDEDCINNAADRFIEPCGPNQDICVVEMEVDWLPSGKQTTTIRRGCGSSFDLEQDPDTIVCDGRKTAGFRRRHCIKTCTAEAGEDPCNKDNSEIAGELSENNVSSCHVCTSESVADDDQNDCASGIEGQLNKTPCPEYARASCFAARSRKVVDVHPEGRSTVTHGCSAFTQNSQSCVTYSDATVEDTAGKIEHQVCKQTCAFGDNCNNQVIGLPEEEPPLYCFVCTGYYNNGAATGGCYDFDVDGFFDNIRQCPSSSKSCFQKMHVEWLPSGTQQMQITRGCSDEDPPSADNGSKATEYPITCESSSDVNGAFLYNDCIQSFPIAKQGDQPLNKDTEELEKAISGVGLWNNALQEPVVSCHVCEHFSDIHGEENTCDKAPGDETIRECPLYAQAGCFQSHTIREVVDGYKRRDTYRGCSTFNLATEGGIEDLKPVCNGFKAKDEDGVSREFNSCKQTCSEDNCNSAEPVTQPERVSCYSCSETRNHLNETIGNSDEGCFMNPAEEFIVECGPDANFCAVEFEIDWLINGQQNTVVRRTCTRGDQEAGPHTECSNNAGSSSNFHFKKCIETMEGSNSNSHLNILAYFSNPSPVIDCYSCSHNSEEGPDFKNCLASNELLDNEDFIQECGSWQSEGCFTADVIHIEENEIITEVHRGCSAFTVSTATCAHMQYQDGIDYASCKDTCSEAHCNNERYPIEEDTCECPEE</sequence>
<keyword evidence="5" id="KW-1185">Reference proteome</keyword>
<dbReference type="EMBL" id="OU015568">
    <property type="protein sequence ID" value="CAG5077380.1"/>
    <property type="molecule type" value="Genomic_DNA"/>
</dbReference>
<organism evidence="4 5">
    <name type="scientific">Oikopleura dioica</name>
    <name type="common">Tunicate</name>
    <dbReference type="NCBI Taxonomy" id="34765"/>
    <lineage>
        <taxon>Eukaryota</taxon>
        <taxon>Metazoa</taxon>
        <taxon>Chordata</taxon>
        <taxon>Tunicata</taxon>
        <taxon>Appendicularia</taxon>
        <taxon>Copelata</taxon>
        <taxon>Oikopleuridae</taxon>
        <taxon>Oikopleura</taxon>
    </lineage>
</organism>
<evidence type="ECO:0000256" key="3">
    <source>
        <dbReference type="SAM" id="SignalP"/>
    </source>
</evidence>
<reference evidence="4 5" key="1">
    <citation type="submission" date="2021-04" db="EMBL/GenBank/DDBJ databases">
        <authorList>
            <person name="Bliznina A."/>
        </authorList>
    </citation>
    <scope>NUCLEOTIDE SEQUENCE [LARGE SCALE GENOMIC DNA]</scope>
</reference>
<evidence type="ECO:0000256" key="2">
    <source>
        <dbReference type="ARBA" id="ARBA00023157"/>
    </source>
</evidence>
<accession>A0ABN7RKM0</accession>
<gene>
    <name evidence="4" type="ORF">OKIOD_LOCUS254</name>
</gene>
<keyword evidence="1 3" id="KW-0732">Signal</keyword>
<evidence type="ECO:0000256" key="1">
    <source>
        <dbReference type="ARBA" id="ARBA00022729"/>
    </source>
</evidence>
<keyword evidence="2" id="KW-1015">Disulfide bond</keyword>
<feature type="signal peptide" evidence="3">
    <location>
        <begin position="1"/>
        <end position="18"/>
    </location>
</feature>
<protein>
    <submittedName>
        <fullName evidence="4">Oidioi.mRNA.OKI2018_I69.PAR.g8696.t1.cds</fullName>
    </submittedName>
</protein>
<evidence type="ECO:0000313" key="4">
    <source>
        <dbReference type="EMBL" id="CAG5077380.1"/>
    </source>
</evidence>
<name>A0ABN7RKM0_OIKDI</name>
<feature type="chain" id="PRO_5047161576" evidence="3">
    <location>
        <begin position="19"/>
        <end position="984"/>
    </location>
</feature>
<evidence type="ECO:0000313" key="5">
    <source>
        <dbReference type="Proteomes" id="UP001158576"/>
    </source>
</evidence>
<dbReference type="PANTHER" id="PTHR10036">
    <property type="entry name" value="CD59 GLYCOPROTEIN"/>
    <property type="match status" value="1"/>
</dbReference>